<proteinExistence type="predicted"/>
<keyword evidence="1" id="KW-1133">Transmembrane helix</keyword>
<keyword evidence="1" id="KW-0812">Transmembrane</keyword>
<feature type="transmembrane region" description="Helical" evidence="1">
    <location>
        <begin position="77"/>
        <end position="96"/>
    </location>
</feature>
<feature type="transmembrane region" description="Helical" evidence="1">
    <location>
        <begin position="135"/>
        <end position="152"/>
    </location>
</feature>
<sequence length="188" mass="22078">MNPINNFKTFCFHVKHVVSFICILELLVILFFYQSAIHHPLEECKTVNATEVDEISTGRGPVRTIHVEKEICSTNNFLNFFVIAHFVADVLCLCSFPIYRATLIFPLLMILIANIISSTVFLLFNIGYLLFGGNVVWYIPSFLFIQLLIRLYQFTVTRRYYWFKSWQDETKHVPVNNLLTEDDYPFQF</sequence>
<accession>A0A0N4Z606</accession>
<evidence type="ECO:0000313" key="3">
    <source>
        <dbReference type="WBParaSite" id="PTRK_0000254900.1"/>
    </source>
</evidence>
<dbReference type="Proteomes" id="UP000038045">
    <property type="component" value="Unplaced"/>
</dbReference>
<feature type="transmembrane region" description="Helical" evidence="1">
    <location>
        <begin position="103"/>
        <end position="129"/>
    </location>
</feature>
<name>A0A0N4Z606_PARTI</name>
<evidence type="ECO:0000256" key="1">
    <source>
        <dbReference type="SAM" id="Phobius"/>
    </source>
</evidence>
<keyword evidence="1" id="KW-0472">Membrane</keyword>
<dbReference type="WBParaSite" id="PTRK_0000254900.1">
    <property type="protein sequence ID" value="PTRK_0000254900.1"/>
    <property type="gene ID" value="PTRK_0000254900"/>
</dbReference>
<dbReference type="AlphaFoldDB" id="A0A0N4Z606"/>
<reference evidence="3" key="1">
    <citation type="submission" date="2017-02" db="UniProtKB">
        <authorList>
            <consortium name="WormBaseParasite"/>
        </authorList>
    </citation>
    <scope>IDENTIFICATION</scope>
</reference>
<protein>
    <submittedName>
        <fullName evidence="3">Uncharacterized protein</fullName>
    </submittedName>
</protein>
<evidence type="ECO:0000313" key="2">
    <source>
        <dbReference type="Proteomes" id="UP000038045"/>
    </source>
</evidence>
<organism evidence="2 3">
    <name type="scientific">Parastrongyloides trichosuri</name>
    <name type="common">Possum-specific nematode worm</name>
    <dbReference type="NCBI Taxonomy" id="131310"/>
    <lineage>
        <taxon>Eukaryota</taxon>
        <taxon>Metazoa</taxon>
        <taxon>Ecdysozoa</taxon>
        <taxon>Nematoda</taxon>
        <taxon>Chromadorea</taxon>
        <taxon>Rhabditida</taxon>
        <taxon>Tylenchina</taxon>
        <taxon>Panagrolaimomorpha</taxon>
        <taxon>Strongyloidoidea</taxon>
        <taxon>Strongyloididae</taxon>
        <taxon>Parastrongyloides</taxon>
    </lineage>
</organism>
<keyword evidence="2" id="KW-1185">Reference proteome</keyword>
<feature type="transmembrane region" description="Helical" evidence="1">
    <location>
        <begin position="12"/>
        <end position="33"/>
    </location>
</feature>